<keyword evidence="1" id="KW-0812">Transmembrane</keyword>
<organism evidence="2">
    <name type="scientific">Quercus suber</name>
    <name type="common">Cork oak</name>
    <dbReference type="NCBI Taxonomy" id="58331"/>
    <lineage>
        <taxon>Eukaryota</taxon>
        <taxon>Viridiplantae</taxon>
        <taxon>Streptophyta</taxon>
        <taxon>Embryophyta</taxon>
        <taxon>Tracheophyta</taxon>
        <taxon>Spermatophyta</taxon>
        <taxon>Magnoliopsida</taxon>
        <taxon>eudicotyledons</taxon>
        <taxon>Gunneridae</taxon>
        <taxon>Pentapetalae</taxon>
        <taxon>rosids</taxon>
        <taxon>fabids</taxon>
        <taxon>Fagales</taxon>
        <taxon>Fagaceae</taxon>
        <taxon>Quercus</taxon>
    </lineage>
</organism>
<accession>A0AAW0ME59</accession>
<dbReference type="EMBL" id="PKMF04000002">
    <property type="protein sequence ID" value="KAK7861284.1"/>
    <property type="molecule type" value="Genomic_DNA"/>
</dbReference>
<feature type="transmembrane region" description="Helical" evidence="1">
    <location>
        <begin position="107"/>
        <end position="124"/>
    </location>
</feature>
<reference evidence="2" key="2">
    <citation type="journal article" date="2018" name="Sci. Data">
        <title>The draft genome sequence of cork oak.</title>
        <authorList>
            <person name="Ramos A.M."/>
            <person name="Usie A."/>
            <person name="Barbosa P."/>
            <person name="Barros P.M."/>
            <person name="Capote T."/>
            <person name="Chaves I."/>
            <person name="Simoes F."/>
            <person name="Abreu I."/>
            <person name="Carrasquinho I."/>
            <person name="Faro C."/>
            <person name="Guimaraes J.B."/>
            <person name="Mendonca D."/>
            <person name="Nobrega F."/>
            <person name="Rodrigues L."/>
            <person name="Saibo N.J.M."/>
            <person name="Varela M.C."/>
            <person name="Egas C."/>
            <person name="Matos J."/>
            <person name="Miguel C.M."/>
            <person name="Oliveira M.M."/>
            <person name="Ricardo C.P."/>
            <person name="Goncalves S."/>
        </authorList>
    </citation>
    <scope>NUCLEOTIDE SEQUENCE [LARGE SCALE GENOMIC DNA]</scope>
    <source>
        <strain evidence="2">HL8</strain>
    </source>
</reference>
<proteinExistence type="predicted"/>
<keyword evidence="1" id="KW-0472">Membrane</keyword>
<keyword evidence="1" id="KW-1133">Transmembrane helix</keyword>
<gene>
    <name evidence="2" type="primary">DTX7_1</name>
    <name evidence="2" type="ORF">CFP56_011290</name>
</gene>
<name>A0AAW0ME59_QUESU</name>
<reference evidence="2" key="3">
    <citation type="submission" date="2023-07" db="EMBL/GenBank/DDBJ databases">
        <title>An improved reference 1 genome and first organelle genomes of Quercus suber.</title>
        <authorList>
            <consortium name="Genosuber Consortium"/>
            <person name="Usie A."/>
            <person name="Serra O."/>
            <person name="Barros P."/>
        </authorList>
    </citation>
    <scope>NUCLEOTIDE SEQUENCE</scope>
    <source>
        <strain evidence="2">HL8</strain>
        <tissue evidence="2">Leaves</tissue>
    </source>
</reference>
<dbReference type="AlphaFoldDB" id="A0AAW0ME59"/>
<dbReference type="PANTHER" id="PTHR11206">
    <property type="entry name" value="MULTIDRUG RESISTANCE PROTEIN"/>
    <property type="match status" value="1"/>
</dbReference>
<feature type="transmembrane region" description="Helical" evidence="1">
    <location>
        <begin position="48"/>
        <end position="66"/>
    </location>
</feature>
<feature type="transmembrane region" description="Helical" evidence="1">
    <location>
        <begin position="130"/>
        <end position="151"/>
    </location>
</feature>
<evidence type="ECO:0000256" key="1">
    <source>
        <dbReference type="SAM" id="Phobius"/>
    </source>
</evidence>
<evidence type="ECO:0000313" key="2">
    <source>
        <dbReference type="EMBL" id="KAK7861284.1"/>
    </source>
</evidence>
<protein>
    <submittedName>
        <fullName evidence="2">Protein detoxification 7</fullName>
    </submittedName>
</protein>
<comment type="caution">
    <text evidence="2">The sequence shown here is derived from an EMBL/GenBank/DDBJ whole genome shotgun (WGS) entry which is preliminary data.</text>
</comment>
<reference evidence="2" key="1">
    <citation type="submission" date="2017-12" db="EMBL/GenBank/DDBJ databases">
        <authorList>
            <person name="Barbosa P."/>
            <person name="Usie A."/>
            <person name="Ramos A.M."/>
        </authorList>
    </citation>
    <scope>NUCLEOTIDE SEQUENCE</scope>
    <source>
        <strain evidence="2">HL8</strain>
        <tissue evidence="2">Leaves</tissue>
    </source>
</reference>
<sequence>MDWNKMPRSFNLTIAHVYSICLIPNLFSYAILQSLIHYFQTPESVRNYWSYIIHWFIILIECVLAWDTQSKQETIFYNTNLCSPPLTIVRDGWCIRDFMRTSLWSKAISKIGIYIYTSIISLILTQSLILPMLFSSFAALCFHIPFCWILVLKLKLGSSAAALASASS</sequence>
<feature type="transmembrane region" description="Helical" evidence="1">
    <location>
        <begin position="12"/>
        <end position="36"/>
    </location>
</feature>